<evidence type="ECO:0000313" key="1">
    <source>
        <dbReference type="EMBL" id="CDM08054.1"/>
    </source>
</evidence>
<dbReference type="EMBL" id="HG813238">
    <property type="protein sequence ID" value="CDM08054.1"/>
    <property type="molecule type" value="Genomic_DNA"/>
</dbReference>
<name>A0A0N7L002_ERWAM</name>
<protein>
    <submittedName>
        <fullName evidence="1">Uncharacterized protein</fullName>
    </submittedName>
</protein>
<reference evidence="1" key="1">
    <citation type="submission" date="2013-11" db="EMBL/GenBank/DDBJ databases">
        <title>The novel cryptic plasmid pEA68 of Erwinia amylovora strain 692 and definition of a novel family of plasmids.</title>
        <authorList>
            <person name="Ismail E."/>
            <person name="Blom J."/>
            <person name="Bultreys A."/>
            <person name="Ivanovic M."/>
            <person name="Obradovic A."/>
            <person name="Van Doorn J."/>
            <person name="Bergsma-Vlami M."/>
            <person name="Maes M."/>
            <person name="Willems A."/>
            <person name="Stockwell V."/>
            <person name="Smits T.H.M."/>
            <person name="Pulawska J."/>
        </authorList>
    </citation>
    <scope>NUCLEOTIDE SEQUENCE [LARGE SCALE GENOMIC DNA]</scope>
    <source>
        <strain evidence="1">692</strain>
        <plasmid evidence="1">pEA68</plasmid>
    </source>
</reference>
<gene>
    <name evidence="1" type="ORF">EAMY692_p10007</name>
</gene>
<organism evidence="1">
    <name type="scientific">Erwinia amylovora</name>
    <name type="common">Fire blight bacteria</name>
    <dbReference type="NCBI Taxonomy" id="552"/>
    <lineage>
        <taxon>Bacteria</taxon>
        <taxon>Pseudomonadati</taxon>
        <taxon>Pseudomonadota</taxon>
        <taxon>Gammaproteobacteria</taxon>
        <taxon>Enterobacterales</taxon>
        <taxon>Erwiniaceae</taxon>
        <taxon>Erwinia</taxon>
    </lineage>
</organism>
<sequence length="242" mass="27536">MLSLRQQWQQDTARRLRQLSAQLQADDFWQFRGAGTVVQLARQVGESSPARILDWMDGLEPLSFDAAARIADFTGCCRDWLIEGRSDPFPAADIGNPADYEHFFCPEERGDWRFYLIRFADGQLFSIRHDRNTDAWGAGYMGGRFYLQDGMGSGGMGNLKRFLQFLKARRIHLKADSFDRAENSDDTGLHHPCYYARNSALAQTDWLPQLLQGNLPDRWASDASELNYMLSEVRDAPDGTAI</sequence>
<proteinExistence type="predicted"/>
<accession>A0A0N7L002</accession>
<dbReference type="AlphaFoldDB" id="A0A0N7L002"/>
<keyword evidence="1" id="KW-0614">Plasmid</keyword>
<geneLocation type="plasmid" evidence="1">
    <name>pEA68</name>
</geneLocation>